<evidence type="ECO:0000256" key="1">
    <source>
        <dbReference type="PROSITE-ProRule" id="PRU00259"/>
    </source>
</evidence>
<dbReference type="PANTHER" id="PTHR46241:SF1">
    <property type="entry name" value="OUTER DYNEIN ARM-DOCKING COMPLEX SUBUNIT 2"/>
    <property type="match status" value="1"/>
</dbReference>
<organism evidence="2 3">
    <name type="scientific">Cymbomonas tetramitiformis</name>
    <dbReference type="NCBI Taxonomy" id="36881"/>
    <lineage>
        <taxon>Eukaryota</taxon>
        <taxon>Viridiplantae</taxon>
        <taxon>Chlorophyta</taxon>
        <taxon>Pyramimonadophyceae</taxon>
        <taxon>Pyramimonadales</taxon>
        <taxon>Pyramimonadaceae</taxon>
        <taxon>Cymbomonas</taxon>
    </lineage>
</organism>
<dbReference type="InterPro" id="IPR011989">
    <property type="entry name" value="ARM-like"/>
</dbReference>
<accession>A0AAE0FDA2</accession>
<keyword evidence="3" id="KW-1185">Reference proteome</keyword>
<dbReference type="PANTHER" id="PTHR46241">
    <property type="entry name" value="ARMADILLO REPEAT-CONTAINING PROTEIN 4 ARMC4"/>
    <property type="match status" value="1"/>
</dbReference>
<protein>
    <recommendedName>
        <fullName evidence="4">Armadillo repeat-containing protein 8</fullName>
    </recommendedName>
</protein>
<dbReference type="InterPro" id="IPR000225">
    <property type="entry name" value="Armadillo"/>
</dbReference>
<evidence type="ECO:0000313" key="3">
    <source>
        <dbReference type="Proteomes" id="UP001190700"/>
    </source>
</evidence>
<dbReference type="AlphaFoldDB" id="A0AAE0FDA2"/>
<feature type="repeat" description="ARM" evidence="1">
    <location>
        <begin position="272"/>
        <end position="314"/>
    </location>
</feature>
<dbReference type="SUPFAM" id="SSF48371">
    <property type="entry name" value="ARM repeat"/>
    <property type="match status" value="1"/>
</dbReference>
<sequence length="413" mass="44542">MAPKRLLAEEPDKSNPIYTSIHKLFSVLRGGNQTGIIFALCQLEEIDLADPRNQLTVLDAGGVDVLLLLMKESKGKLRLAAAQILLGVVKHPEVQFGMTTIDKLTVLLDALEPDCANDILEICTQIIEYCAAMSNNRYILRQLGGVPKLMMFLEKGLPDVSIRLLGHVAFALAALCRNDRKVQGEVQQLGGLEMVMKLLHKLGGTDAIPIWSVIRECLLDEAFRTKFRLEGGVLAAVEHLHSPSPKLQSVAAAAIAQNGDDVEACTLLHNAKGLDPLITLITSDDASVVKAAAAALRCYSACSSNAHHLVQKSPVETLLTVLQAGGPELKVNILRILHNIAGQVERGRFAMKDAGAVEVLLQLSQGTNQEVCAEAVGALGECALEEAVRPHVHRLGGLKTLFSLLRTNNPQIL</sequence>
<dbReference type="PROSITE" id="PS50176">
    <property type="entry name" value="ARM_REPEAT"/>
    <property type="match status" value="1"/>
</dbReference>
<dbReference type="Gene3D" id="1.25.10.10">
    <property type="entry name" value="Leucine-rich Repeat Variant"/>
    <property type="match status" value="2"/>
</dbReference>
<evidence type="ECO:0008006" key="4">
    <source>
        <dbReference type="Google" id="ProtNLM"/>
    </source>
</evidence>
<comment type="caution">
    <text evidence="2">The sequence shown here is derived from an EMBL/GenBank/DDBJ whole genome shotgun (WGS) entry which is preliminary data.</text>
</comment>
<dbReference type="Proteomes" id="UP001190700">
    <property type="component" value="Unassembled WGS sequence"/>
</dbReference>
<dbReference type="InterPro" id="IPR016024">
    <property type="entry name" value="ARM-type_fold"/>
</dbReference>
<name>A0AAE0FDA2_9CHLO</name>
<evidence type="ECO:0000313" key="2">
    <source>
        <dbReference type="EMBL" id="KAK3257278.1"/>
    </source>
</evidence>
<proteinExistence type="predicted"/>
<reference evidence="2 3" key="1">
    <citation type="journal article" date="2015" name="Genome Biol. Evol.">
        <title>Comparative Genomics of a Bacterivorous Green Alga Reveals Evolutionary Causalities and Consequences of Phago-Mixotrophic Mode of Nutrition.</title>
        <authorList>
            <person name="Burns J.A."/>
            <person name="Paasch A."/>
            <person name="Narechania A."/>
            <person name="Kim E."/>
        </authorList>
    </citation>
    <scope>NUCLEOTIDE SEQUENCE [LARGE SCALE GENOMIC DNA]</scope>
    <source>
        <strain evidence="2 3">PLY_AMNH</strain>
    </source>
</reference>
<gene>
    <name evidence="2" type="ORF">CYMTET_33628</name>
</gene>
<dbReference type="EMBL" id="LGRX02020743">
    <property type="protein sequence ID" value="KAK3257278.1"/>
    <property type="molecule type" value="Genomic_DNA"/>
</dbReference>
<dbReference type="SMART" id="SM00185">
    <property type="entry name" value="ARM"/>
    <property type="match status" value="6"/>
</dbReference>
<dbReference type="Pfam" id="PF00514">
    <property type="entry name" value="Arm"/>
    <property type="match status" value="2"/>
</dbReference>
<feature type="non-terminal residue" evidence="2">
    <location>
        <position position="413"/>
    </location>
</feature>